<reference evidence="2 3" key="1">
    <citation type="submission" date="2023-08" db="EMBL/GenBank/DDBJ databases">
        <title>A Necator americanus chromosomal reference genome.</title>
        <authorList>
            <person name="Ilik V."/>
            <person name="Petrzelkova K.J."/>
            <person name="Pardy F."/>
            <person name="Fuh T."/>
            <person name="Niatou-Singa F.S."/>
            <person name="Gouil Q."/>
            <person name="Baker L."/>
            <person name="Ritchie M.E."/>
            <person name="Jex A.R."/>
            <person name="Gazzola D."/>
            <person name="Li H."/>
            <person name="Toshio Fujiwara R."/>
            <person name="Zhan B."/>
            <person name="Aroian R.V."/>
            <person name="Pafco B."/>
            <person name="Schwarz E.M."/>
        </authorList>
    </citation>
    <scope>NUCLEOTIDE SEQUENCE [LARGE SCALE GENOMIC DNA]</scope>
    <source>
        <strain evidence="2 3">Aroian</strain>
        <tissue evidence="2">Whole animal</tissue>
    </source>
</reference>
<evidence type="ECO:0000313" key="2">
    <source>
        <dbReference type="EMBL" id="KAK6759447.1"/>
    </source>
</evidence>
<dbReference type="Proteomes" id="UP001303046">
    <property type="component" value="Unassembled WGS sequence"/>
</dbReference>
<gene>
    <name evidence="2" type="primary">Necator_chrX.g21347</name>
    <name evidence="2" type="ORF">RB195_021186</name>
</gene>
<evidence type="ECO:0000256" key="1">
    <source>
        <dbReference type="SAM" id="MobiDB-lite"/>
    </source>
</evidence>
<feature type="compositionally biased region" description="Basic and acidic residues" evidence="1">
    <location>
        <begin position="1"/>
        <end position="11"/>
    </location>
</feature>
<sequence length="79" mass="9354">MPRRPEFENMIRKQKKATPTGRPKDQRSPSITFDNLLCSPPYPYSSHFCFISDLENCKIFENSNIRRMERAKPASKQKY</sequence>
<organism evidence="2 3">
    <name type="scientific">Necator americanus</name>
    <name type="common">Human hookworm</name>
    <dbReference type="NCBI Taxonomy" id="51031"/>
    <lineage>
        <taxon>Eukaryota</taxon>
        <taxon>Metazoa</taxon>
        <taxon>Ecdysozoa</taxon>
        <taxon>Nematoda</taxon>
        <taxon>Chromadorea</taxon>
        <taxon>Rhabditida</taxon>
        <taxon>Rhabditina</taxon>
        <taxon>Rhabditomorpha</taxon>
        <taxon>Strongyloidea</taxon>
        <taxon>Ancylostomatidae</taxon>
        <taxon>Bunostominae</taxon>
        <taxon>Necator</taxon>
    </lineage>
</organism>
<evidence type="ECO:0000313" key="3">
    <source>
        <dbReference type="Proteomes" id="UP001303046"/>
    </source>
</evidence>
<dbReference type="EMBL" id="JAVFWL010000006">
    <property type="protein sequence ID" value="KAK6759447.1"/>
    <property type="molecule type" value="Genomic_DNA"/>
</dbReference>
<protein>
    <submittedName>
        <fullName evidence="2">Uncharacterized protein</fullName>
    </submittedName>
</protein>
<feature type="region of interest" description="Disordered" evidence="1">
    <location>
        <begin position="1"/>
        <end position="30"/>
    </location>
</feature>
<proteinExistence type="predicted"/>
<name>A0ABR1E9T0_NECAM</name>
<keyword evidence="3" id="KW-1185">Reference proteome</keyword>
<accession>A0ABR1E9T0</accession>
<comment type="caution">
    <text evidence="2">The sequence shown here is derived from an EMBL/GenBank/DDBJ whole genome shotgun (WGS) entry which is preliminary data.</text>
</comment>